<comment type="caution">
    <text evidence="4">The sequence shown here is derived from an EMBL/GenBank/DDBJ whole genome shotgun (WGS) entry which is preliminary data.</text>
</comment>
<organism evidence="4 5">
    <name type="scientific">Clostridium puniceum</name>
    <dbReference type="NCBI Taxonomy" id="29367"/>
    <lineage>
        <taxon>Bacteria</taxon>
        <taxon>Bacillati</taxon>
        <taxon>Bacillota</taxon>
        <taxon>Clostridia</taxon>
        <taxon>Eubacteriales</taxon>
        <taxon>Clostridiaceae</taxon>
        <taxon>Clostridium</taxon>
    </lineage>
</organism>
<evidence type="ECO:0000256" key="2">
    <source>
        <dbReference type="ARBA" id="ARBA00023315"/>
    </source>
</evidence>
<dbReference type="InterPro" id="IPR016181">
    <property type="entry name" value="Acyl_CoA_acyltransferase"/>
</dbReference>
<dbReference type="InterPro" id="IPR051556">
    <property type="entry name" value="N-term/lysine_N-AcTrnsfr"/>
</dbReference>
<gene>
    <name evidence="4" type="ORF">CLPUN_23060</name>
</gene>
<dbReference type="CDD" id="cd04301">
    <property type="entry name" value="NAT_SF"/>
    <property type="match status" value="1"/>
</dbReference>
<keyword evidence="5" id="KW-1185">Reference proteome</keyword>
<reference evidence="4 5" key="1">
    <citation type="submission" date="2016-05" db="EMBL/GenBank/DDBJ databases">
        <title>Microbial solvent formation.</title>
        <authorList>
            <person name="Poehlein A."/>
            <person name="Montoya Solano J.D."/>
            <person name="Flitsch S."/>
            <person name="Krabben P."/>
            <person name="Duerre P."/>
            <person name="Daniel R."/>
        </authorList>
    </citation>
    <scope>NUCLEOTIDE SEQUENCE [LARGE SCALE GENOMIC DNA]</scope>
    <source>
        <strain evidence="4 5">DSM 2619</strain>
    </source>
</reference>
<dbReference type="Proteomes" id="UP000190890">
    <property type="component" value="Unassembled WGS sequence"/>
</dbReference>
<evidence type="ECO:0000313" key="4">
    <source>
        <dbReference type="EMBL" id="OOM77407.1"/>
    </source>
</evidence>
<evidence type="ECO:0000259" key="3">
    <source>
        <dbReference type="PROSITE" id="PS51186"/>
    </source>
</evidence>
<protein>
    <submittedName>
        <fullName evidence="4">Ribosomal-protein-alanine N-acetyltransferase</fullName>
    </submittedName>
</protein>
<keyword evidence="2" id="KW-0012">Acyltransferase</keyword>
<dbReference type="PANTHER" id="PTHR42919">
    <property type="entry name" value="N-ALPHA-ACETYLTRANSFERASE"/>
    <property type="match status" value="1"/>
</dbReference>
<dbReference type="OrthoDB" id="1910906at2"/>
<dbReference type="AlphaFoldDB" id="A0A1S8THY3"/>
<dbReference type="SUPFAM" id="SSF55729">
    <property type="entry name" value="Acyl-CoA N-acyltransferases (Nat)"/>
    <property type="match status" value="1"/>
</dbReference>
<dbReference type="RefSeq" id="WP_077847438.1">
    <property type="nucleotide sequence ID" value="NZ_LZZM01000152.1"/>
</dbReference>
<sequence length="210" mass="24951">MTFLEKISLIKSINIKKIFFFNINTFKVYRFSESKIYYIINKLKVKVTKKEILMHMKTDDFYKMANENNVIFKHFKEGEDEELRCKIQNSVFYDKNRIPLSTSDICDEEYEEYYINDFGVFICKNNGQAIGYGQVILNKNAHTIVNLGILEPYRHQGYGELLIKYLIELCYKNSIKNVYIKVERENINALSLYKKIGFKEYNSIFLGIKI</sequence>
<evidence type="ECO:0000313" key="5">
    <source>
        <dbReference type="Proteomes" id="UP000190890"/>
    </source>
</evidence>
<keyword evidence="1 4" id="KW-0808">Transferase</keyword>
<name>A0A1S8THY3_9CLOT</name>
<evidence type="ECO:0000256" key="1">
    <source>
        <dbReference type="ARBA" id="ARBA00022679"/>
    </source>
</evidence>
<dbReference type="GO" id="GO:0031415">
    <property type="term" value="C:NatA complex"/>
    <property type="evidence" value="ECO:0007669"/>
    <property type="project" value="TreeGrafter"/>
</dbReference>
<dbReference type="Pfam" id="PF00583">
    <property type="entry name" value="Acetyltransf_1"/>
    <property type="match status" value="1"/>
</dbReference>
<dbReference type="PANTHER" id="PTHR42919:SF8">
    <property type="entry name" value="N-ALPHA-ACETYLTRANSFERASE 50"/>
    <property type="match status" value="1"/>
</dbReference>
<dbReference type="PROSITE" id="PS51186">
    <property type="entry name" value="GNAT"/>
    <property type="match status" value="1"/>
</dbReference>
<dbReference type="InterPro" id="IPR000182">
    <property type="entry name" value="GNAT_dom"/>
</dbReference>
<dbReference type="GO" id="GO:0016747">
    <property type="term" value="F:acyltransferase activity, transferring groups other than amino-acyl groups"/>
    <property type="evidence" value="ECO:0007669"/>
    <property type="project" value="InterPro"/>
</dbReference>
<dbReference type="Gene3D" id="3.40.630.30">
    <property type="match status" value="1"/>
</dbReference>
<proteinExistence type="predicted"/>
<dbReference type="STRING" id="29367.CLPUN_23060"/>
<dbReference type="GO" id="GO:0007064">
    <property type="term" value="P:mitotic sister chromatid cohesion"/>
    <property type="evidence" value="ECO:0007669"/>
    <property type="project" value="TreeGrafter"/>
</dbReference>
<accession>A0A1S8THY3</accession>
<feature type="domain" description="N-acetyltransferase" evidence="3">
    <location>
        <begin position="70"/>
        <end position="210"/>
    </location>
</feature>
<dbReference type="EMBL" id="LZZM01000152">
    <property type="protein sequence ID" value="OOM77407.1"/>
    <property type="molecule type" value="Genomic_DNA"/>
</dbReference>